<dbReference type="Proteomes" id="UP000807353">
    <property type="component" value="Unassembled WGS sequence"/>
</dbReference>
<evidence type="ECO:0000313" key="2">
    <source>
        <dbReference type="Proteomes" id="UP000807353"/>
    </source>
</evidence>
<gene>
    <name evidence="1" type="ORF">BDZ94DRAFT_640713</name>
</gene>
<dbReference type="EMBL" id="MU150265">
    <property type="protein sequence ID" value="KAF9463157.1"/>
    <property type="molecule type" value="Genomic_DNA"/>
</dbReference>
<comment type="caution">
    <text evidence="1">The sequence shown here is derived from an EMBL/GenBank/DDBJ whole genome shotgun (WGS) entry which is preliminary data.</text>
</comment>
<keyword evidence="2" id="KW-1185">Reference proteome</keyword>
<reference evidence="1" key="1">
    <citation type="submission" date="2020-11" db="EMBL/GenBank/DDBJ databases">
        <authorList>
            <consortium name="DOE Joint Genome Institute"/>
            <person name="Ahrendt S."/>
            <person name="Riley R."/>
            <person name="Andreopoulos W."/>
            <person name="Labutti K."/>
            <person name="Pangilinan J."/>
            <person name="Ruiz-Duenas F.J."/>
            <person name="Barrasa J.M."/>
            <person name="Sanchez-Garcia M."/>
            <person name="Camarero S."/>
            <person name="Miyauchi S."/>
            <person name="Serrano A."/>
            <person name="Linde D."/>
            <person name="Babiker R."/>
            <person name="Drula E."/>
            <person name="Ayuso-Fernandez I."/>
            <person name="Pacheco R."/>
            <person name="Padilla G."/>
            <person name="Ferreira P."/>
            <person name="Barriuso J."/>
            <person name="Kellner H."/>
            <person name="Castanera R."/>
            <person name="Alfaro M."/>
            <person name="Ramirez L."/>
            <person name="Pisabarro A.G."/>
            <person name="Kuo A."/>
            <person name="Tritt A."/>
            <person name="Lipzen A."/>
            <person name="He G."/>
            <person name="Yan M."/>
            <person name="Ng V."/>
            <person name="Cullen D."/>
            <person name="Martin F."/>
            <person name="Rosso M.-N."/>
            <person name="Henrissat B."/>
            <person name="Hibbett D."/>
            <person name="Martinez A.T."/>
            <person name="Grigoriev I.V."/>
        </authorList>
    </citation>
    <scope>NUCLEOTIDE SEQUENCE</scope>
    <source>
        <strain evidence="1">CBS 247.69</strain>
    </source>
</reference>
<name>A0A9P5Y434_9AGAR</name>
<evidence type="ECO:0000313" key="1">
    <source>
        <dbReference type="EMBL" id="KAF9463157.1"/>
    </source>
</evidence>
<accession>A0A9P5Y434</accession>
<dbReference type="AlphaFoldDB" id="A0A9P5Y434"/>
<proteinExistence type="predicted"/>
<sequence>MQYNSYKDFCIYGDSCQTITMLALKPGFQMLMSLYDPTPPPDYPYLRSISSYSAMVQLYCRAGQLPTASRLLSCNMVLSNTCQLGCDTLEDKCHIFVECPYFSQFQDDALTDIVAYTETKCTKMDTGICDEAIGRLLFAAKSLLTNVSSVWPLHCSTYYLGWIPDIATIVGPFSNIHPPMTIPKYNLCQRRFIHHIASEWHLRAIRLAGRIWGEVQRKMAISSGS</sequence>
<protein>
    <submittedName>
        <fullName evidence="1">Uncharacterized protein</fullName>
    </submittedName>
</protein>
<dbReference type="OrthoDB" id="3260407at2759"/>
<organism evidence="1 2">
    <name type="scientific">Collybia nuda</name>
    <dbReference type="NCBI Taxonomy" id="64659"/>
    <lineage>
        <taxon>Eukaryota</taxon>
        <taxon>Fungi</taxon>
        <taxon>Dikarya</taxon>
        <taxon>Basidiomycota</taxon>
        <taxon>Agaricomycotina</taxon>
        <taxon>Agaricomycetes</taxon>
        <taxon>Agaricomycetidae</taxon>
        <taxon>Agaricales</taxon>
        <taxon>Tricholomatineae</taxon>
        <taxon>Clitocybaceae</taxon>
        <taxon>Collybia</taxon>
    </lineage>
</organism>